<accession>A0A5C3EZU4</accession>
<feature type="compositionally biased region" description="Basic residues" evidence="1">
    <location>
        <begin position="122"/>
        <end position="150"/>
    </location>
</feature>
<evidence type="ECO:0000256" key="1">
    <source>
        <dbReference type="SAM" id="MobiDB-lite"/>
    </source>
</evidence>
<feature type="compositionally biased region" description="Basic and acidic residues" evidence="1">
    <location>
        <begin position="663"/>
        <end position="679"/>
    </location>
</feature>
<gene>
    <name evidence="2" type="ORF">PSFLO_03184</name>
</gene>
<reference evidence="2 3" key="1">
    <citation type="submission" date="2018-03" db="EMBL/GenBank/DDBJ databases">
        <authorList>
            <person name="Guldener U."/>
        </authorList>
    </citation>
    <scope>NUCLEOTIDE SEQUENCE [LARGE SCALE GENOMIC DNA]</scope>
    <source>
        <strain evidence="2 3">DAOM196992</strain>
    </source>
</reference>
<feature type="region of interest" description="Disordered" evidence="1">
    <location>
        <begin position="691"/>
        <end position="727"/>
    </location>
</feature>
<dbReference type="Proteomes" id="UP000323386">
    <property type="component" value="Unassembled WGS sequence"/>
</dbReference>
<protein>
    <submittedName>
        <fullName evidence="2">Uncharacterized protein</fullName>
    </submittedName>
</protein>
<sequence length="749" mass="81376">MGANAVRLAGGEWRRRRGRRASSSRLCFSPPPSSIPPTLVLTDTASTNVPPSRHLLALTPRLSLRPSSRLVSSLLVQPMSPASFSWSSLSPSWWSSNAPPPQSPSQPSHSSPTRNSTQPLASRRRPSQSPTRRQRLSHHHPHQQSRSHLCKQQHIEVIGGGRTDLWTNLAPLPSAASPLDLSKPTAASTAHRPPAAVAAATRLGPPRLPAELTTSIVCLAASSILDEDDPLHSGRGATSRSNRIQRVLALCCVDLACHRSILATLLLPSVRLYGASQVESLRAALERDRHGFRALASARLRKLDVRLHSTRSAHGNEGADDHSASAGSYACAARSPPAKRFALYDAAEAQARFERATLRSLRHILSTCLQIEALSLECMPRALEQLSPRPASSLSVSSAASQAKRLQEERSQQRQLDVLASRVRHLSCHLSVYAGQFNDAFWAPTPSPSTSPSNGRWAALTHLQLYGPRFRFTEATARALASLPSLEQLALIMPLVVQQGNNATGLEGGAGVDDGDDAVSWSDASFDLAGRRNVLQTLVSGARRLRLLLVVGHDNRQYVGWTDRYRPWLRALHRPRPSLRSRSSTSNEEVYGGEAGTAASPSLSLLRIQLLTARERGSGAEEEAATRMTTSRAAHPSLFGRWMMDRTERGRQWSFEPGWSPVKEGDAGHEGDGEGRDVDGDIEFSVEAWDAQQTELVSPDVDRDGDRDGDGFGSTPSPRRTRAAPPPSLVLAAAEQRGEEEVWGIDNLD</sequence>
<feature type="region of interest" description="Disordered" evidence="1">
    <location>
        <begin position="15"/>
        <end position="50"/>
    </location>
</feature>
<evidence type="ECO:0000313" key="2">
    <source>
        <dbReference type="EMBL" id="SPO37708.1"/>
    </source>
</evidence>
<dbReference type="AlphaFoldDB" id="A0A5C3EZU4"/>
<proteinExistence type="predicted"/>
<keyword evidence="3" id="KW-1185">Reference proteome</keyword>
<feature type="region of interest" description="Disordered" evidence="1">
    <location>
        <begin position="576"/>
        <end position="597"/>
    </location>
</feature>
<feature type="compositionally biased region" description="Basic and acidic residues" evidence="1">
    <location>
        <begin position="700"/>
        <end position="710"/>
    </location>
</feature>
<dbReference type="EMBL" id="OOIP01000007">
    <property type="protein sequence ID" value="SPO37708.1"/>
    <property type="molecule type" value="Genomic_DNA"/>
</dbReference>
<feature type="region of interest" description="Disordered" evidence="1">
    <location>
        <begin position="653"/>
        <end position="679"/>
    </location>
</feature>
<organism evidence="2 3">
    <name type="scientific">Pseudozyma flocculosa</name>
    <dbReference type="NCBI Taxonomy" id="84751"/>
    <lineage>
        <taxon>Eukaryota</taxon>
        <taxon>Fungi</taxon>
        <taxon>Dikarya</taxon>
        <taxon>Basidiomycota</taxon>
        <taxon>Ustilaginomycotina</taxon>
        <taxon>Ustilaginomycetes</taxon>
        <taxon>Ustilaginales</taxon>
        <taxon>Ustilaginaceae</taxon>
        <taxon>Pseudozyma</taxon>
    </lineage>
</organism>
<evidence type="ECO:0000313" key="3">
    <source>
        <dbReference type="Proteomes" id="UP000323386"/>
    </source>
</evidence>
<name>A0A5C3EZU4_9BASI</name>
<dbReference type="OrthoDB" id="3360290at2759"/>
<feature type="region of interest" description="Disordered" evidence="1">
    <location>
        <begin position="95"/>
        <end position="150"/>
    </location>
</feature>
<feature type="compositionally biased region" description="Polar residues" evidence="1">
    <location>
        <begin position="41"/>
        <end position="50"/>
    </location>
</feature>